<accession>A0A4Q9LGQ8</accession>
<dbReference type="PANTHER" id="PTHR27000">
    <property type="entry name" value="LEUCINE-RICH REPEAT RECEPTOR-LIKE PROTEIN KINASE FAMILY PROTEIN-RELATED"/>
    <property type="match status" value="1"/>
</dbReference>
<keyword evidence="4" id="KW-0732">Signal</keyword>
<evidence type="ECO:0000256" key="4">
    <source>
        <dbReference type="ARBA" id="ARBA00022729"/>
    </source>
</evidence>
<keyword evidence="5" id="KW-0677">Repeat</keyword>
<dbReference type="AlphaFoldDB" id="A0A4Q9LGQ8"/>
<sequence length="749" mass="88647">MLFIFYYELIYAISQKFEFVFLKKDIFTVKYWRIHECIGVFDEYQNFKNILKIGNENNSLDDKKIYFKKVVVLKFHIPKYILSQSDFLKTYLETSLNRNPIYLSNIISLEGFETFISLIHSRKLFIYFINQKIFCSIFRLLDYLQISESLTNQYFYVNLIQSVVTSKIIFDEKIICDLFASLPNNFLLKNFLILFSYLVRSIKILDLRNDKDINKYSSGILKIHENTNNNKRILIFKDNDVVNIINNVENIWYRNIFKQFIHILLSVQIRIQINVFHVYTPSKLKLFSELFSVQELQIEGYYSYIFVPYLIDGPCKSTLRVLNLCGSRISERIFCNILKLKILQHLFLISCSITNVCYIPRFRHPNTLHLKYLDFSRTHITIKEIYQIYDLSQLEKIEMYGSNLVAGTVSFLKGCKFKSSLKHLNLANNLLNGQDIYVIFLFSNLYHLDLTGCNLIDSNEIIYDNIACKSLKFLNLTYVNLNENLMKALNCFKSLEILTMNLVHYNGVIFKELNTCYIAETLIELNLSHKCLVVSDFHKILLLKNLKRLNLTCTVYHSQENEIYLNLDLPDNLEVLDLRNNDLKNGKVFNFRNLEHLKELNLNFCNLSSLEFFEKSPFLFKNLEKLSLANNSFSETNLNILKKFKMLKFLNISKAYLKNWRIANLKDSLISKTLEYFDFRENGISYDDFLAVKSFKNLKNVRMFYCKMTFRDLNDQDILFLRNVCSIEIQNILYIDGNIIFHETSKHLN</sequence>
<dbReference type="InterPro" id="IPR032675">
    <property type="entry name" value="LRR_dom_sf"/>
</dbReference>
<gene>
    <name evidence="10" type="ORF">CWI39_0353p0010</name>
</gene>
<protein>
    <recommendedName>
        <fullName evidence="12">Leucine-rich repeat-containing protein</fullName>
    </recommendedName>
</protein>
<keyword evidence="6" id="KW-1133">Transmembrane helix</keyword>
<evidence type="ECO:0000256" key="8">
    <source>
        <dbReference type="ARBA" id="ARBA00023170"/>
    </source>
</evidence>
<evidence type="ECO:0000313" key="10">
    <source>
        <dbReference type="EMBL" id="TBU07204.1"/>
    </source>
</evidence>
<evidence type="ECO:0008006" key="12">
    <source>
        <dbReference type="Google" id="ProtNLM"/>
    </source>
</evidence>
<evidence type="ECO:0000256" key="2">
    <source>
        <dbReference type="ARBA" id="ARBA00022614"/>
    </source>
</evidence>
<dbReference type="VEuPathDB" id="MicrosporidiaDB:CWI39_0353p0010"/>
<name>A0A4Q9LGQ8_9MICR</name>
<dbReference type="SUPFAM" id="SSF52058">
    <property type="entry name" value="L domain-like"/>
    <property type="match status" value="1"/>
</dbReference>
<organism evidence="10 11">
    <name type="scientific">Hamiltosporidium magnivora</name>
    <dbReference type="NCBI Taxonomy" id="148818"/>
    <lineage>
        <taxon>Eukaryota</taxon>
        <taxon>Fungi</taxon>
        <taxon>Fungi incertae sedis</taxon>
        <taxon>Microsporidia</taxon>
        <taxon>Dubosqiidae</taxon>
        <taxon>Hamiltosporidium</taxon>
    </lineage>
</organism>
<evidence type="ECO:0000256" key="1">
    <source>
        <dbReference type="ARBA" id="ARBA00004167"/>
    </source>
</evidence>
<dbReference type="SUPFAM" id="SSF52047">
    <property type="entry name" value="RNI-like"/>
    <property type="match status" value="1"/>
</dbReference>
<evidence type="ECO:0000313" key="11">
    <source>
        <dbReference type="Proteomes" id="UP000293045"/>
    </source>
</evidence>
<comment type="caution">
    <text evidence="10">The sequence shown here is derived from an EMBL/GenBank/DDBJ whole genome shotgun (WGS) entry which is preliminary data.</text>
</comment>
<dbReference type="Gene3D" id="3.80.10.10">
    <property type="entry name" value="Ribonuclease Inhibitor"/>
    <property type="match status" value="3"/>
</dbReference>
<evidence type="ECO:0000256" key="9">
    <source>
        <dbReference type="ARBA" id="ARBA00023180"/>
    </source>
</evidence>
<comment type="subcellular location">
    <subcellularLocation>
        <location evidence="1">Membrane</location>
        <topology evidence="1">Single-pass membrane protein</topology>
    </subcellularLocation>
</comment>
<keyword evidence="3" id="KW-0812">Transmembrane</keyword>
<dbReference type="VEuPathDB" id="MicrosporidiaDB:CWI36_0525p0010"/>
<evidence type="ECO:0000256" key="5">
    <source>
        <dbReference type="ARBA" id="ARBA00022737"/>
    </source>
</evidence>
<evidence type="ECO:0000256" key="6">
    <source>
        <dbReference type="ARBA" id="ARBA00022989"/>
    </source>
</evidence>
<reference evidence="10 11" key="1">
    <citation type="submission" date="2017-12" db="EMBL/GenBank/DDBJ databases">
        <authorList>
            <person name="Pombert J.-F."/>
            <person name="Haag K.L."/>
            <person name="Ebert D."/>
        </authorList>
    </citation>
    <scope>NUCLEOTIDE SEQUENCE [LARGE SCALE GENOMIC DNA]</scope>
    <source>
        <strain evidence="10">IL-BN-2</strain>
    </source>
</reference>
<dbReference type="PANTHER" id="PTHR27000:SF642">
    <property type="entry name" value="INACTIVE LEUCINE-RICH REPEAT RECEPTOR KINASE XIAO-RELATED"/>
    <property type="match status" value="1"/>
</dbReference>
<dbReference type="Proteomes" id="UP000293045">
    <property type="component" value="Unassembled WGS sequence"/>
</dbReference>
<keyword evidence="7" id="KW-0472">Membrane</keyword>
<evidence type="ECO:0000256" key="7">
    <source>
        <dbReference type="ARBA" id="ARBA00023136"/>
    </source>
</evidence>
<keyword evidence="9" id="KW-0325">Glycoprotein</keyword>
<keyword evidence="8" id="KW-0675">Receptor</keyword>
<dbReference type="EMBL" id="PIXR01000353">
    <property type="protein sequence ID" value="TBU07204.1"/>
    <property type="molecule type" value="Genomic_DNA"/>
</dbReference>
<proteinExistence type="predicted"/>
<evidence type="ECO:0000256" key="3">
    <source>
        <dbReference type="ARBA" id="ARBA00022692"/>
    </source>
</evidence>
<dbReference type="GO" id="GO:0016020">
    <property type="term" value="C:membrane"/>
    <property type="evidence" value="ECO:0007669"/>
    <property type="project" value="UniProtKB-SubCell"/>
</dbReference>
<keyword evidence="2" id="KW-0433">Leucine-rich repeat</keyword>